<evidence type="ECO:0000313" key="5">
    <source>
        <dbReference type="Proteomes" id="UP001054889"/>
    </source>
</evidence>
<comment type="similarity">
    <text evidence="1">Belongs to the multicopper oxidase family.</text>
</comment>
<dbReference type="SUPFAM" id="SSF49503">
    <property type="entry name" value="Cupredoxins"/>
    <property type="match status" value="2"/>
</dbReference>
<dbReference type="Proteomes" id="UP001054889">
    <property type="component" value="Unassembled WGS sequence"/>
</dbReference>
<dbReference type="InterPro" id="IPR008972">
    <property type="entry name" value="Cupredoxin"/>
</dbReference>
<reference evidence="4" key="1">
    <citation type="journal article" date="2018" name="DNA Res.">
        <title>Multiple hybrid de novo genome assembly of finger millet, an orphan allotetraploid crop.</title>
        <authorList>
            <person name="Hatakeyama M."/>
            <person name="Aluri S."/>
            <person name="Balachadran M.T."/>
            <person name="Sivarajan S.R."/>
            <person name="Patrignani A."/>
            <person name="Gruter S."/>
            <person name="Poveda L."/>
            <person name="Shimizu-Inatsugi R."/>
            <person name="Baeten J."/>
            <person name="Francoijs K.J."/>
            <person name="Nataraja K.N."/>
            <person name="Reddy Y.A.N."/>
            <person name="Phadnis S."/>
            <person name="Ravikumar R.L."/>
            <person name="Schlapbach R."/>
            <person name="Sreeman S.M."/>
            <person name="Shimizu K.K."/>
        </authorList>
    </citation>
    <scope>NUCLEOTIDE SEQUENCE</scope>
</reference>
<evidence type="ECO:0000259" key="3">
    <source>
        <dbReference type="Pfam" id="PF07732"/>
    </source>
</evidence>
<name>A0AAV5FTS1_ELECO</name>
<dbReference type="EMBL" id="BQKI01000097">
    <property type="protein sequence ID" value="GJN39118.1"/>
    <property type="molecule type" value="Genomic_DNA"/>
</dbReference>
<accession>A0AAV5FTS1</accession>
<feature type="region of interest" description="Disordered" evidence="2">
    <location>
        <begin position="30"/>
        <end position="52"/>
    </location>
</feature>
<sequence>MSRMEGLPSSPASLCFLSSSSSPRCHRSSSWCGATTPTGSTPGTSPSATSTPLGVKQEGILINGQFPGPQIDAVTNDNIIVNVFNNLPVPFLLSCTAFLQHLQLEIDYSLNQARSIRWNLTASGPRPNPQGSYHYGLVNTTRTIRLANSRATVNGKLRYAVNSVSFIPADTPLKVADFYNIQGVFTLGSMPDNPSGGGAYLQTSVMAANMRELGPIGFIDSSG</sequence>
<evidence type="ECO:0000256" key="2">
    <source>
        <dbReference type="SAM" id="MobiDB-lite"/>
    </source>
</evidence>
<dbReference type="AlphaFoldDB" id="A0AAV5FTS1"/>
<protein>
    <recommendedName>
        <fullName evidence="3">Plastocyanin-like domain-containing protein</fullName>
    </recommendedName>
</protein>
<comment type="caution">
    <text evidence="4">The sequence shown here is derived from an EMBL/GenBank/DDBJ whole genome shotgun (WGS) entry which is preliminary data.</text>
</comment>
<dbReference type="InterPro" id="IPR011707">
    <property type="entry name" value="Cu-oxidase-like_N"/>
</dbReference>
<evidence type="ECO:0000256" key="1">
    <source>
        <dbReference type="ARBA" id="ARBA00010609"/>
    </source>
</evidence>
<dbReference type="Gene3D" id="2.60.40.420">
    <property type="entry name" value="Cupredoxins - blue copper proteins"/>
    <property type="match status" value="2"/>
</dbReference>
<dbReference type="GO" id="GO:0005507">
    <property type="term" value="F:copper ion binding"/>
    <property type="evidence" value="ECO:0007669"/>
    <property type="project" value="InterPro"/>
</dbReference>
<reference evidence="4" key="2">
    <citation type="submission" date="2021-12" db="EMBL/GenBank/DDBJ databases">
        <title>Resequencing data analysis of finger millet.</title>
        <authorList>
            <person name="Hatakeyama M."/>
            <person name="Aluri S."/>
            <person name="Balachadran M.T."/>
            <person name="Sivarajan S.R."/>
            <person name="Poveda L."/>
            <person name="Shimizu-Inatsugi R."/>
            <person name="Schlapbach R."/>
            <person name="Sreeman S.M."/>
            <person name="Shimizu K.K."/>
        </authorList>
    </citation>
    <scope>NUCLEOTIDE SEQUENCE</scope>
</reference>
<keyword evidence="5" id="KW-1185">Reference proteome</keyword>
<gene>
    <name evidence="4" type="primary">gb28216</name>
    <name evidence="4" type="ORF">PR202_gb28216</name>
</gene>
<evidence type="ECO:0000313" key="4">
    <source>
        <dbReference type="EMBL" id="GJN39118.1"/>
    </source>
</evidence>
<proteinExistence type="inferred from homology"/>
<organism evidence="4 5">
    <name type="scientific">Eleusine coracana subsp. coracana</name>
    <dbReference type="NCBI Taxonomy" id="191504"/>
    <lineage>
        <taxon>Eukaryota</taxon>
        <taxon>Viridiplantae</taxon>
        <taxon>Streptophyta</taxon>
        <taxon>Embryophyta</taxon>
        <taxon>Tracheophyta</taxon>
        <taxon>Spermatophyta</taxon>
        <taxon>Magnoliopsida</taxon>
        <taxon>Liliopsida</taxon>
        <taxon>Poales</taxon>
        <taxon>Poaceae</taxon>
        <taxon>PACMAD clade</taxon>
        <taxon>Chloridoideae</taxon>
        <taxon>Cynodonteae</taxon>
        <taxon>Eleusininae</taxon>
        <taxon>Eleusine</taxon>
    </lineage>
</organism>
<dbReference type="Pfam" id="PF07732">
    <property type="entry name" value="Cu-oxidase_3"/>
    <property type="match status" value="1"/>
</dbReference>
<feature type="domain" description="Plastocyanin-like" evidence="3">
    <location>
        <begin position="49"/>
        <end position="103"/>
    </location>
</feature>